<feature type="compositionally biased region" description="Polar residues" evidence="1">
    <location>
        <begin position="1292"/>
        <end position="1307"/>
    </location>
</feature>
<dbReference type="STRING" id="1095630.A0A2J6TS11"/>
<feature type="compositionally biased region" description="Basic and acidic residues" evidence="1">
    <location>
        <begin position="659"/>
        <end position="668"/>
    </location>
</feature>
<gene>
    <name evidence="2" type="ORF">K444DRAFT_518127</name>
</gene>
<dbReference type="RefSeq" id="XP_024742703.1">
    <property type="nucleotide sequence ID" value="XM_024873836.1"/>
</dbReference>
<feature type="region of interest" description="Disordered" evidence="1">
    <location>
        <begin position="305"/>
        <end position="332"/>
    </location>
</feature>
<feature type="compositionally biased region" description="Polar residues" evidence="1">
    <location>
        <begin position="631"/>
        <end position="644"/>
    </location>
</feature>
<dbReference type="EMBL" id="KZ613745">
    <property type="protein sequence ID" value="PMD65799.1"/>
    <property type="molecule type" value="Genomic_DNA"/>
</dbReference>
<dbReference type="Proteomes" id="UP000235371">
    <property type="component" value="Unassembled WGS sequence"/>
</dbReference>
<organism evidence="2 3">
    <name type="scientific">Hyaloscypha bicolor E</name>
    <dbReference type="NCBI Taxonomy" id="1095630"/>
    <lineage>
        <taxon>Eukaryota</taxon>
        <taxon>Fungi</taxon>
        <taxon>Dikarya</taxon>
        <taxon>Ascomycota</taxon>
        <taxon>Pezizomycotina</taxon>
        <taxon>Leotiomycetes</taxon>
        <taxon>Helotiales</taxon>
        <taxon>Hyaloscyphaceae</taxon>
        <taxon>Hyaloscypha</taxon>
        <taxon>Hyaloscypha bicolor</taxon>
    </lineage>
</organism>
<evidence type="ECO:0000313" key="2">
    <source>
        <dbReference type="EMBL" id="PMD65799.1"/>
    </source>
</evidence>
<protein>
    <submittedName>
        <fullName evidence="2">Uncharacterized protein</fullName>
    </submittedName>
</protein>
<feature type="region of interest" description="Disordered" evidence="1">
    <location>
        <begin position="601"/>
        <end position="960"/>
    </location>
</feature>
<feature type="compositionally biased region" description="Polar residues" evidence="1">
    <location>
        <begin position="931"/>
        <end position="944"/>
    </location>
</feature>
<feature type="compositionally biased region" description="Low complexity" evidence="1">
    <location>
        <begin position="16"/>
        <end position="25"/>
    </location>
</feature>
<reference evidence="2 3" key="1">
    <citation type="submission" date="2016-04" db="EMBL/GenBank/DDBJ databases">
        <title>A degradative enzymes factory behind the ericoid mycorrhizal symbiosis.</title>
        <authorList>
            <consortium name="DOE Joint Genome Institute"/>
            <person name="Martino E."/>
            <person name="Morin E."/>
            <person name="Grelet G."/>
            <person name="Kuo A."/>
            <person name="Kohler A."/>
            <person name="Daghino S."/>
            <person name="Barry K."/>
            <person name="Choi C."/>
            <person name="Cichocki N."/>
            <person name="Clum A."/>
            <person name="Copeland A."/>
            <person name="Hainaut M."/>
            <person name="Haridas S."/>
            <person name="Labutti K."/>
            <person name="Lindquist E."/>
            <person name="Lipzen A."/>
            <person name="Khouja H.-R."/>
            <person name="Murat C."/>
            <person name="Ohm R."/>
            <person name="Olson A."/>
            <person name="Spatafora J."/>
            <person name="Veneault-Fourrey C."/>
            <person name="Henrissat B."/>
            <person name="Grigoriev I."/>
            <person name="Martin F."/>
            <person name="Perotto S."/>
        </authorList>
    </citation>
    <scope>NUCLEOTIDE SEQUENCE [LARGE SCALE GENOMIC DNA]</scope>
    <source>
        <strain evidence="2 3">E</strain>
    </source>
</reference>
<keyword evidence="3" id="KW-1185">Reference proteome</keyword>
<feature type="compositionally biased region" description="Polar residues" evidence="1">
    <location>
        <begin position="840"/>
        <end position="849"/>
    </location>
</feature>
<dbReference type="GeneID" id="36581916"/>
<feature type="compositionally biased region" description="Polar residues" evidence="1">
    <location>
        <begin position="1331"/>
        <end position="1344"/>
    </location>
</feature>
<feature type="compositionally biased region" description="Low complexity" evidence="1">
    <location>
        <begin position="558"/>
        <end position="570"/>
    </location>
</feature>
<feature type="compositionally biased region" description="Low complexity" evidence="1">
    <location>
        <begin position="821"/>
        <end position="833"/>
    </location>
</feature>
<evidence type="ECO:0000256" key="1">
    <source>
        <dbReference type="SAM" id="MobiDB-lite"/>
    </source>
</evidence>
<name>A0A2J6TS11_9HELO</name>
<feature type="compositionally biased region" description="Acidic residues" evidence="1">
    <location>
        <begin position="185"/>
        <end position="196"/>
    </location>
</feature>
<feature type="compositionally biased region" description="Polar residues" evidence="1">
    <location>
        <begin position="894"/>
        <end position="919"/>
    </location>
</feature>
<feature type="region of interest" description="Disordered" evidence="1">
    <location>
        <begin position="516"/>
        <end position="570"/>
    </location>
</feature>
<feature type="compositionally biased region" description="Polar residues" evidence="1">
    <location>
        <begin position="688"/>
        <end position="711"/>
    </location>
</feature>
<feature type="compositionally biased region" description="Polar residues" evidence="1">
    <location>
        <begin position="862"/>
        <end position="878"/>
    </location>
</feature>
<sequence length="1356" mass="147199">MAPPDLAVHTGRSSRSHSISSDRPSLTGFGNLLSPPTSITPDPAFIAASAASQIVTNDHDSLADTWFDQHGIEPSGETALVAPPALKLVNRFLDQLLFNFLSISKSTSLGSLRPAVSEVLKPKLAKDAINGADQELHEYLGGGEDEELLAFHNGLEPGSDWDLELVWKRTRLRCMVYSSLGDMEEEDEDYYTEQEQLDGPPGSSSNRFSNNPGVVSPAVAIFLTSILEYMGEQVLIVAGQAAYHRLRAKHEREEREGISTPSEIADRVVVEESDMERVALDRTLGRLWRGWKKRIRSPTNSISMTRSFSRESMTSQPQGSRATSMTPEEAISEDMTSLAAVLAEYEHAATIPLPITDDDVREIEIPGLAKQSDDEEEEESSADEELLVKLRPKSMIVFDHPAPESSTEHSQTANLLSPKPKNRRNSLPLPSRAPYSSPSSTEVPAGEDGEEVEGSPEKEPIPIEEAKAEPEAVNEENATSDDHKGVVVGVIAGAAALSAAVVAGVVAAANGEAPYTALESSKEETDAEEEFTEEPQIMTSSRVSIGGGHMTPDEPKALSRQSSVRSSSVHSLRLIDVTAAKSPVRSRTGSMDAADYISIGRPTVTSRPGSIHSPVLDTPTPRIASPVARGATSSPVIRNGSSVSVRHPAGDSISELEEKEAIDTESEPRTAVPADVARSMRGADVDPSPTSSQFTADNSSKGATPHTSTFILSAPPAARNLRDGPTSHPSDRSDQQRAPDTSDEASSVAPSNDAQSMSEYGINSHASSDSTSTKPSSRRVPDQEPSIQAQYNVINPLRSSPPRPSRDETRRIAPEPKSQRSIHTSGSGSSSNSHKIKPIRTSQESTSTLAEDKGRSFEQLIRSDQTIQYTLTPQNMRNIESPESPRYANHAILPNSNDAQRPNTSRSHSSSVSKLTGLNSHPPIELPRSAKQLTQVPRPSNTGSRVRPNAPQPRDARVDRDSIGDFADFIRSTGKMRLGFKLLPSAYPHANFFYLLGPVDSYERIPPRTAPGHRGANGVARNGSASSPRSVTAGPTPRRTESSAGRSRLQARDATVTRGDSISDLIDFVRSGPQLDKESHRIPRTVAPFRTTMDSDQMSGAIGGRAVDASLPDPRYSQASTSAHNSVNSQSALLSNASKNKPLPIQNNRHDFEEEDMMPKRKTRRVRDPYAIDFSDDEEEEEYEAARKPKVTQEESLADFLRNVPPPPESTVTPIFVPDKNIRKKSSTSNLMSRFGRNGSGPQIPPKPDVTSQIVRPQQPRQSYTPIAAKYSTTMNLNQPPPPTSNYVSQLHTARNTSRTKVAQKSYQPRDAVSSGSRTNDLADFLMRSEPPSSTQTQPQTEASAFQRMFGRKKVA</sequence>
<dbReference type="InParanoid" id="A0A2J6TS11"/>
<feature type="region of interest" description="Disordered" evidence="1">
    <location>
        <begin position="185"/>
        <end position="210"/>
    </location>
</feature>
<feature type="region of interest" description="Disordered" evidence="1">
    <location>
        <begin position="1292"/>
        <end position="1356"/>
    </location>
</feature>
<feature type="region of interest" description="Disordered" evidence="1">
    <location>
        <begin position="367"/>
        <end position="484"/>
    </location>
</feature>
<feature type="compositionally biased region" description="Low complexity" evidence="1">
    <location>
        <begin position="764"/>
        <end position="775"/>
    </location>
</feature>
<feature type="region of interest" description="Disordered" evidence="1">
    <location>
        <begin position="1006"/>
        <end position="1056"/>
    </location>
</feature>
<feature type="compositionally biased region" description="Polar residues" evidence="1">
    <location>
        <begin position="1117"/>
        <end position="1139"/>
    </location>
</feature>
<feature type="region of interest" description="Disordered" evidence="1">
    <location>
        <begin position="1234"/>
        <end position="1261"/>
    </location>
</feature>
<evidence type="ECO:0000313" key="3">
    <source>
        <dbReference type="Proteomes" id="UP000235371"/>
    </source>
</evidence>
<feature type="compositionally biased region" description="Polar residues" evidence="1">
    <location>
        <begin position="738"/>
        <end position="758"/>
    </location>
</feature>
<proteinExistence type="predicted"/>
<feature type="compositionally biased region" description="Polar residues" evidence="1">
    <location>
        <begin position="305"/>
        <end position="326"/>
    </location>
</feature>
<accession>A0A2J6TS11</accession>
<feature type="compositionally biased region" description="Polar residues" evidence="1">
    <location>
        <begin position="1250"/>
        <end position="1261"/>
    </location>
</feature>
<dbReference type="OrthoDB" id="5382203at2759"/>
<feature type="compositionally biased region" description="Basic and acidic residues" evidence="1">
    <location>
        <begin position="804"/>
        <end position="818"/>
    </location>
</feature>
<feature type="region of interest" description="Disordered" evidence="1">
    <location>
        <begin position="1106"/>
        <end position="1147"/>
    </location>
</feature>
<feature type="compositionally biased region" description="Acidic residues" evidence="1">
    <location>
        <begin position="373"/>
        <end position="385"/>
    </location>
</feature>
<feature type="compositionally biased region" description="Polar residues" evidence="1">
    <location>
        <begin position="404"/>
        <end position="415"/>
    </location>
</feature>
<feature type="region of interest" description="Disordered" evidence="1">
    <location>
        <begin position="1"/>
        <end position="33"/>
    </location>
</feature>
<feature type="compositionally biased region" description="Basic and acidic residues" evidence="1">
    <location>
        <begin position="455"/>
        <end position="470"/>
    </location>
</feature>
<feature type="compositionally biased region" description="Acidic residues" evidence="1">
    <location>
        <begin position="445"/>
        <end position="454"/>
    </location>
</feature>